<reference evidence="3" key="1">
    <citation type="submission" date="2021-03" db="EMBL/GenBank/DDBJ databases">
        <authorList>
            <person name="Wang G."/>
        </authorList>
    </citation>
    <scope>NUCLEOTIDE SEQUENCE</scope>
    <source>
        <strain evidence="3">KCTC 12899</strain>
    </source>
</reference>
<keyword evidence="4" id="KW-1185">Reference proteome</keyword>
<dbReference type="SUPFAM" id="SSF54909">
    <property type="entry name" value="Dimeric alpha+beta barrel"/>
    <property type="match status" value="1"/>
</dbReference>
<dbReference type="PANTHER" id="PTHR35174:SF3">
    <property type="entry name" value="BLL7171 PROTEIN"/>
    <property type="match status" value="1"/>
</dbReference>
<sequence>MPQYMILLQEEPALADADMSPEEIQSIVAKYMAWRENLVGQGRFHGSNKLKDEGGKLMQKAGGTTQVTDGPYSETKEVIAGYFVIEAASYDEAVAMCQTCPHLDYGRITIREVDVVTCT</sequence>
<evidence type="ECO:0000256" key="1">
    <source>
        <dbReference type="ARBA" id="ARBA00007689"/>
    </source>
</evidence>
<protein>
    <recommendedName>
        <fullName evidence="2">YCII-related domain-containing protein</fullName>
    </recommendedName>
</protein>
<comment type="similarity">
    <text evidence="1">Belongs to the YciI family.</text>
</comment>
<evidence type="ECO:0000313" key="4">
    <source>
        <dbReference type="Proteomes" id="UP000664417"/>
    </source>
</evidence>
<evidence type="ECO:0000313" key="3">
    <source>
        <dbReference type="EMBL" id="MBO1317189.1"/>
    </source>
</evidence>
<dbReference type="InterPro" id="IPR005545">
    <property type="entry name" value="YCII"/>
</dbReference>
<evidence type="ECO:0000259" key="2">
    <source>
        <dbReference type="Pfam" id="PF03795"/>
    </source>
</evidence>
<dbReference type="Proteomes" id="UP000664417">
    <property type="component" value="Unassembled WGS sequence"/>
</dbReference>
<dbReference type="PANTHER" id="PTHR35174">
    <property type="entry name" value="BLL7171 PROTEIN-RELATED"/>
    <property type="match status" value="1"/>
</dbReference>
<dbReference type="EMBL" id="JAFREP010000001">
    <property type="protein sequence ID" value="MBO1317189.1"/>
    <property type="molecule type" value="Genomic_DNA"/>
</dbReference>
<comment type="caution">
    <text evidence="3">The sequence shown here is derived from an EMBL/GenBank/DDBJ whole genome shotgun (WGS) entry which is preliminary data.</text>
</comment>
<dbReference type="Gene3D" id="3.30.70.1060">
    <property type="entry name" value="Dimeric alpha+beta barrel"/>
    <property type="match status" value="1"/>
</dbReference>
<dbReference type="RefSeq" id="WP_207856420.1">
    <property type="nucleotide sequence ID" value="NZ_JAFREP010000001.1"/>
</dbReference>
<name>A0A8J7U1Z5_9BACT</name>
<accession>A0A8J7U1Z5</accession>
<organism evidence="3 4">
    <name type="scientific">Acanthopleuribacter pedis</name>
    <dbReference type="NCBI Taxonomy" id="442870"/>
    <lineage>
        <taxon>Bacteria</taxon>
        <taxon>Pseudomonadati</taxon>
        <taxon>Acidobacteriota</taxon>
        <taxon>Holophagae</taxon>
        <taxon>Acanthopleuribacterales</taxon>
        <taxon>Acanthopleuribacteraceae</taxon>
        <taxon>Acanthopleuribacter</taxon>
    </lineage>
</organism>
<dbReference type="AlphaFoldDB" id="A0A8J7U1Z5"/>
<proteinExistence type="inferred from homology"/>
<dbReference type="Pfam" id="PF03795">
    <property type="entry name" value="YCII"/>
    <property type="match status" value="1"/>
</dbReference>
<gene>
    <name evidence="3" type="ORF">J3U88_01870</name>
</gene>
<dbReference type="InterPro" id="IPR011008">
    <property type="entry name" value="Dimeric_a/b-barrel"/>
</dbReference>
<feature type="domain" description="YCII-related" evidence="2">
    <location>
        <begin position="3"/>
        <end position="113"/>
    </location>
</feature>